<gene>
    <name evidence="1" type="ORF">AWC04_06890</name>
</gene>
<dbReference type="EMBL" id="LQOJ01000024">
    <property type="protein sequence ID" value="ORV05571.1"/>
    <property type="molecule type" value="Genomic_DNA"/>
</dbReference>
<evidence type="ECO:0000313" key="1">
    <source>
        <dbReference type="EMBL" id="ORV05571.1"/>
    </source>
</evidence>
<accession>A0A1X1RGT9</accession>
<keyword evidence="2" id="KW-1185">Reference proteome</keyword>
<organism evidence="1 2">
    <name type="scientific">Mycolicibacterium fallax</name>
    <name type="common">Mycobacterium fallax</name>
    <dbReference type="NCBI Taxonomy" id="1793"/>
    <lineage>
        <taxon>Bacteria</taxon>
        <taxon>Bacillati</taxon>
        <taxon>Actinomycetota</taxon>
        <taxon>Actinomycetes</taxon>
        <taxon>Mycobacteriales</taxon>
        <taxon>Mycobacteriaceae</taxon>
        <taxon>Mycolicibacterium</taxon>
    </lineage>
</organism>
<evidence type="ECO:0000313" key="2">
    <source>
        <dbReference type="Proteomes" id="UP000193484"/>
    </source>
</evidence>
<dbReference type="AlphaFoldDB" id="A0A1X1RGT9"/>
<proteinExistence type="predicted"/>
<reference evidence="1 2" key="1">
    <citation type="submission" date="2016-01" db="EMBL/GenBank/DDBJ databases">
        <title>The new phylogeny of the genus Mycobacterium.</title>
        <authorList>
            <person name="Tarcisio F."/>
            <person name="Conor M."/>
            <person name="Antonella G."/>
            <person name="Elisabetta G."/>
            <person name="Giulia F.S."/>
            <person name="Sara T."/>
            <person name="Anna F."/>
            <person name="Clotilde B."/>
            <person name="Roberto B."/>
            <person name="Veronica D.S."/>
            <person name="Fabio R."/>
            <person name="Monica P."/>
            <person name="Olivier J."/>
            <person name="Enrico T."/>
            <person name="Nicola S."/>
        </authorList>
    </citation>
    <scope>NUCLEOTIDE SEQUENCE [LARGE SCALE GENOMIC DNA]</scope>
    <source>
        <strain evidence="1 2">DSM 44179</strain>
    </source>
</reference>
<sequence>MLAKLRLLAALTAVLAAAVLTVQTTGSGDPLVDDVAVSPSVELRNTDVPMSTTRRPVLNLTDPSPFDPCRDIPVEVTDGLGLGFTPPVPEDGLRCHYDAGNYQMAVEAFVWRTYEQTLPPDAVELDINGHRAAWYWVMKPTDWNNRWWFTCMVTFKTSYGVLQQSLFYAPNWSPNGPDCIQENLMRAHQLTPYYKF</sequence>
<protein>
    <submittedName>
        <fullName evidence="1">Uncharacterized protein</fullName>
    </submittedName>
</protein>
<name>A0A1X1RGT9_MYCFA</name>
<dbReference type="Proteomes" id="UP000193484">
    <property type="component" value="Unassembled WGS sequence"/>
</dbReference>
<dbReference type="OrthoDB" id="4619249at2"/>
<dbReference type="STRING" id="1793.AWC04_06890"/>
<dbReference type="RefSeq" id="WP_085094459.1">
    <property type="nucleotide sequence ID" value="NZ_AP022603.1"/>
</dbReference>
<comment type="caution">
    <text evidence="1">The sequence shown here is derived from an EMBL/GenBank/DDBJ whole genome shotgun (WGS) entry which is preliminary data.</text>
</comment>